<dbReference type="EMBL" id="FMAJ01000032">
    <property type="protein sequence ID" value="SCB62100.1"/>
    <property type="molecule type" value="Genomic_DNA"/>
</dbReference>
<dbReference type="InterPro" id="IPR003959">
    <property type="entry name" value="ATPase_AAA_core"/>
</dbReference>
<dbReference type="InterPro" id="IPR027417">
    <property type="entry name" value="P-loop_NTPase"/>
</dbReference>
<protein>
    <submittedName>
        <fullName evidence="2">TIGR02646 family protein</fullName>
    </submittedName>
</protein>
<evidence type="ECO:0000313" key="3">
    <source>
        <dbReference type="Proteomes" id="UP000198723"/>
    </source>
</evidence>
<dbReference type="PANTHER" id="PTHR43581">
    <property type="entry name" value="ATP/GTP PHOSPHATASE"/>
    <property type="match status" value="1"/>
</dbReference>
<dbReference type="AlphaFoldDB" id="A0A1C3YCK0"/>
<dbReference type="PANTHER" id="PTHR43581:SF2">
    <property type="entry name" value="EXCINUCLEASE ATPASE SUBUNIT"/>
    <property type="match status" value="1"/>
</dbReference>
<dbReference type="GO" id="GO:0016887">
    <property type="term" value="F:ATP hydrolysis activity"/>
    <property type="evidence" value="ECO:0007669"/>
    <property type="project" value="InterPro"/>
</dbReference>
<dbReference type="SUPFAM" id="SSF52540">
    <property type="entry name" value="P-loop containing nucleoside triphosphate hydrolases"/>
    <property type="match status" value="1"/>
</dbReference>
<name>A0A1C3YCK0_9HYPH</name>
<proteinExistence type="predicted"/>
<feature type="domain" description="ATPase AAA-type core" evidence="1">
    <location>
        <begin position="364"/>
        <end position="606"/>
    </location>
</feature>
<accession>A0A1C3YCK0</accession>
<gene>
    <name evidence="2" type="ORF">GA0061105_1328</name>
</gene>
<dbReference type="RefSeq" id="WP_092754960.1">
    <property type="nucleotide sequence ID" value="NZ_FMAJ01000032.1"/>
</dbReference>
<organism evidence="2 3">
    <name type="scientific">Rhizobium aethiopicum</name>
    <dbReference type="NCBI Taxonomy" id="1138170"/>
    <lineage>
        <taxon>Bacteria</taxon>
        <taxon>Pseudomonadati</taxon>
        <taxon>Pseudomonadota</taxon>
        <taxon>Alphaproteobacteria</taxon>
        <taxon>Hyphomicrobiales</taxon>
        <taxon>Rhizobiaceae</taxon>
        <taxon>Rhizobium/Agrobacterium group</taxon>
        <taxon>Rhizobium</taxon>
    </lineage>
</organism>
<dbReference type="GO" id="GO:0005524">
    <property type="term" value="F:ATP binding"/>
    <property type="evidence" value="ECO:0007669"/>
    <property type="project" value="InterPro"/>
</dbReference>
<evidence type="ECO:0000313" key="2">
    <source>
        <dbReference type="EMBL" id="SCB62100.1"/>
    </source>
</evidence>
<reference evidence="2 3" key="1">
    <citation type="submission" date="2016-08" db="EMBL/GenBank/DDBJ databases">
        <authorList>
            <person name="Seilhamer J.J."/>
        </authorList>
    </citation>
    <scope>NUCLEOTIDE SEQUENCE [LARGE SCALE GENOMIC DNA]</scope>
    <source>
        <strain evidence="2 3">HBR26</strain>
    </source>
</reference>
<evidence type="ECO:0000259" key="1">
    <source>
        <dbReference type="Pfam" id="PF13304"/>
    </source>
</evidence>
<dbReference type="InterPro" id="IPR051396">
    <property type="entry name" value="Bact_Antivir_Def_Nuclease"/>
</dbReference>
<dbReference type="Gene3D" id="3.40.50.300">
    <property type="entry name" value="P-loop containing nucleotide triphosphate hydrolases"/>
    <property type="match status" value="2"/>
</dbReference>
<dbReference type="Pfam" id="PF13304">
    <property type="entry name" value="AAA_21"/>
    <property type="match status" value="1"/>
</dbReference>
<dbReference type="Proteomes" id="UP000198723">
    <property type="component" value="Unassembled WGS sequence"/>
</dbReference>
<dbReference type="Gene3D" id="1.10.30.50">
    <property type="match status" value="1"/>
</dbReference>
<sequence>MIRVDRQNVPAPAILLRSKGSKAEREFKAAAEFYSNYERNRQRGGFDFKLYRHSSVRKALHELFHGKCAYCETPLTTGPGDIEMYRPKSGVIADDGTHLPLHYWWLINEWSNLYLSCADCNRLSFRGSGDTKTRSGKGGRFPLKDEKLRAHPLDPIETLGDEQPLLLDPCNDDVETILLFSDDGLVSSKDIRGLTTIEILGLNRPGLVEARRSTARIVQMLLQTLQGYAGGSESDGFAQTIVTQLKEMMSPTAAYAGMCRQLVNAALAGLPSSEAAMLGNATALLGLRRRQTSRSEQRAAKVALTQFQSERESYSLEDDGEQGTTAYLRAGSRFVERIKAQNLRAISKLDLNVADTAGQAPWLMLLGENAAGKSTMLQALVLALVGDRYRNQLIDSLGLEPRTMVKAGASFGEISVKLSGATEPRVLRIYEDGRIETTGREAQLMLAAYGSTRLLPRRDGPKHQGTNYARVENLFDPFIPLVDAQEWLLEASPAEFDYAAIAIKKALAVDLDRQLVKRSGEVGLTEQGKFTPLARLCDGYQTVIALIADILSLVLPAWKTPELAQGLVLIDEVGNHLHPSWKLRFVESMRLILPGMQVVATTHEPLCLRGLRHGEVAVLRKGPRGGVKLVADLPPIEGLRVDQILTSEHFGLASTLDPSLQARFDRYYLLLRKKTPTQTESAEIVSLRAEINNAQQLGNNERERRLLDAIDRFLARRPELTAADIARGEEMLDDELSEIWSEAALLSGSAQ</sequence>